<accession>A0A1W6N5F6</accession>
<feature type="transmembrane region" description="Helical" evidence="8">
    <location>
        <begin position="54"/>
        <end position="76"/>
    </location>
</feature>
<protein>
    <submittedName>
        <fullName evidence="9">Uncharacterized protein</fullName>
    </submittedName>
</protein>
<keyword evidence="5" id="KW-0133">Cell shape</keyword>
<dbReference type="Proteomes" id="UP000237351">
    <property type="component" value="Chromosome"/>
</dbReference>
<keyword evidence="7 8" id="KW-0472">Membrane</keyword>
<feature type="transmembrane region" description="Helical" evidence="8">
    <location>
        <begin position="141"/>
        <end position="162"/>
    </location>
</feature>
<evidence type="ECO:0000256" key="6">
    <source>
        <dbReference type="ARBA" id="ARBA00022989"/>
    </source>
</evidence>
<keyword evidence="10" id="KW-1185">Reference proteome</keyword>
<dbReference type="GO" id="GO:0005886">
    <property type="term" value="C:plasma membrane"/>
    <property type="evidence" value="ECO:0007669"/>
    <property type="project" value="UniProtKB-SubCell"/>
</dbReference>
<reference evidence="9 10" key="1">
    <citation type="submission" date="2014-06" db="EMBL/GenBank/DDBJ databases">
        <title>The genome of the endonuclear symbiont Nucleicultrix amoebiphila.</title>
        <authorList>
            <person name="Schulz F."/>
            <person name="Horn M."/>
        </authorList>
    </citation>
    <scope>NUCLEOTIDE SEQUENCE [LARGE SCALE GENOMIC DNA]</scope>
    <source>
        <strain evidence="9 10">FS5</strain>
    </source>
</reference>
<proteinExistence type="inferred from homology"/>
<evidence type="ECO:0000256" key="3">
    <source>
        <dbReference type="ARBA" id="ARBA00022475"/>
    </source>
</evidence>
<dbReference type="InterPro" id="IPR007227">
    <property type="entry name" value="Cell_shape_determining_MreD"/>
</dbReference>
<sequence>MNPINMLKAAHVSNFWRLFESILPSLSLVIMSIISLVFLAPLSPLIPDFTYILLFYWGIHMPGAVPLSILFILGLFQDSLGGFYLGTHPLINIATWLLLLNERRYLYSQNFYQFWAMFAVLVFIQGFLKIVVAYFSQNASYDFTILFLQVIITIATAPLVFLSCNAISRKFK</sequence>
<comment type="similarity">
    <text evidence="2">Belongs to the MreD family.</text>
</comment>
<evidence type="ECO:0000313" key="9">
    <source>
        <dbReference type="EMBL" id="ARN85095.1"/>
    </source>
</evidence>
<evidence type="ECO:0000256" key="5">
    <source>
        <dbReference type="ARBA" id="ARBA00022960"/>
    </source>
</evidence>
<evidence type="ECO:0000256" key="7">
    <source>
        <dbReference type="ARBA" id="ARBA00023136"/>
    </source>
</evidence>
<dbReference type="STRING" id="1414854.GQ61_07105"/>
<keyword evidence="3" id="KW-1003">Cell membrane</keyword>
<keyword evidence="4 8" id="KW-0812">Transmembrane</keyword>
<evidence type="ECO:0000256" key="8">
    <source>
        <dbReference type="SAM" id="Phobius"/>
    </source>
</evidence>
<organism evidence="9 10">
    <name type="scientific">Candidatus Nucleicultrix amoebiphila FS5</name>
    <dbReference type="NCBI Taxonomy" id="1414854"/>
    <lineage>
        <taxon>Bacteria</taxon>
        <taxon>Pseudomonadati</taxon>
        <taxon>Pseudomonadota</taxon>
        <taxon>Alphaproteobacteria</taxon>
        <taxon>Holosporales</taxon>
        <taxon>Candidatus Nucleicultricaceae</taxon>
        <taxon>Candidatus Nucleicultrix</taxon>
    </lineage>
</organism>
<dbReference type="AlphaFoldDB" id="A0A1W6N5F6"/>
<dbReference type="RefSeq" id="WP_085784620.1">
    <property type="nucleotide sequence ID" value="NZ_CP008743.1"/>
</dbReference>
<feature type="transmembrane region" description="Helical" evidence="8">
    <location>
        <begin position="22"/>
        <end position="42"/>
    </location>
</feature>
<feature type="transmembrane region" description="Helical" evidence="8">
    <location>
        <begin position="82"/>
        <end position="100"/>
    </location>
</feature>
<name>A0A1W6N5F6_9PROT</name>
<evidence type="ECO:0000256" key="1">
    <source>
        <dbReference type="ARBA" id="ARBA00004651"/>
    </source>
</evidence>
<dbReference type="NCBIfam" id="TIGR03426">
    <property type="entry name" value="shape_MreD"/>
    <property type="match status" value="1"/>
</dbReference>
<keyword evidence="6 8" id="KW-1133">Transmembrane helix</keyword>
<comment type="subcellular location">
    <subcellularLocation>
        <location evidence="1">Cell membrane</location>
        <topology evidence="1">Multi-pass membrane protein</topology>
    </subcellularLocation>
</comment>
<dbReference type="KEGG" id="naf:GQ61_07105"/>
<dbReference type="EMBL" id="CP008743">
    <property type="protein sequence ID" value="ARN85095.1"/>
    <property type="molecule type" value="Genomic_DNA"/>
</dbReference>
<feature type="transmembrane region" description="Helical" evidence="8">
    <location>
        <begin position="112"/>
        <end position="135"/>
    </location>
</feature>
<dbReference type="GO" id="GO:0008360">
    <property type="term" value="P:regulation of cell shape"/>
    <property type="evidence" value="ECO:0007669"/>
    <property type="project" value="UniProtKB-KW"/>
</dbReference>
<gene>
    <name evidence="9" type="ORF">GQ61_07105</name>
</gene>
<evidence type="ECO:0000256" key="4">
    <source>
        <dbReference type="ARBA" id="ARBA00022692"/>
    </source>
</evidence>
<dbReference type="OrthoDB" id="7161178at2"/>
<evidence type="ECO:0000313" key="10">
    <source>
        <dbReference type="Proteomes" id="UP000237351"/>
    </source>
</evidence>
<evidence type="ECO:0000256" key="2">
    <source>
        <dbReference type="ARBA" id="ARBA00007776"/>
    </source>
</evidence>
<dbReference type="Pfam" id="PF04093">
    <property type="entry name" value="MreD"/>
    <property type="match status" value="1"/>
</dbReference>